<protein>
    <submittedName>
        <fullName evidence="4">CDP-alcohol phosphatidyltransferase family protein</fullName>
    </submittedName>
</protein>
<dbReference type="EMBL" id="SAIY01000012">
    <property type="protein sequence ID" value="NGM15946.1"/>
    <property type="molecule type" value="Genomic_DNA"/>
</dbReference>
<feature type="transmembrane region" description="Helical" evidence="3">
    <location>
        <begin position="146"/>
        <end position="170"/>
    </location>
</feature>
<dbReference type="Pfam" id="PF01066">
    <property type="entry name" value="CDP-OH_P_transf"/>
    <property type="match status" value="1"/>
</dbReference>
<feature type="transmembrane region" description="Helical" evidence="3">
    <location>
        <begin position="12"/>
        <end position="45"/>
    </location>
</feature>
<organism evidence="4 5">
    <name type="scientific">Verrucosispora sioxanthis</name>
    <dbReference type="NCBI Taxonomy" id="2499994"/>
    <lineage>
        <taxon>Bacteria</taxon>
        <taxon>Bacillati</taxon>
        <taxon>Actinomycetota</taxon>
        <taxon>Actinomycetes</taxon>
        <taxon>Micromonosporales</taxon>
        <taxon>Micromonosporaceae</taxon>
        <taxon>Micromonospora</taxon>
    </lineage>
</organism>
<gene>
    <name evidence="4" type="ORF">ENC19_26575</name>
</gene>
<evidence type="ECO:0000256" key="2">
    <source>
        <dbReference type="RuleBase" id="RU003750"/>
    </source>
</evidence>
<keyword evidence="3" id="KW-0812">Transmembrane</keyword>
<proteinExistence type="inferred from homology"/>
<dbReference type="PROSITE" id="PS00379">
    <property type="entry name" value="CDP_ALCOHOL_P_TRANSF"/>
    <property type="match status" value="1"/>
</dbReference>
<comment type="similarity">
    <text evidence="2">Belongs to the CDP-alcohol phosphatidyltransferase class-I family.</text>
</comment>
<dbReference type="Proteomes" id="UP000478148">
    <property type="component" value="Unassembled WGS sequence"/>
</dbReference>
<sequence>MSTVRTNPQIGLIVQIVLLAGLAATVGLGVAGWLAGLAYGAVTYLALVRGLRHAGSDRLGPADWVTMGRGLLVGAVTALIADALTDGRPAPVALLVAMTAVALALDAVDGKVARRTGTTSALGARFDMEVDSFLVLMLSLHVAPSVGAWVLAIGLMRYVFLVAGWLLPWVNAQLPHRYWRKVVAAVQGVMLAVAAAQVLPGVLTTVVLVVALGLLVESFGRDVGWLWRHRQVRPVPAVVVPVVPTMPTVPIGVRRADRADERDLSTAPVLSLR</sequence>
<evidence type="ECO:0000313" key="5">
    <source>
        <dbReference type="Proteomes" id="UP000478148"/>
    </source>
</evidence>
<dbReference type="InterPro" id="IPR043130">
    <property type="entry name" value="CDP-OH_PTrfase_TM_dom"/>
</dbReference>
<dbReference type="GO" id="GO:0016780">
    <property type="term" value="F:phosphotransferase activity, for other substituted phosphate groups"/>
    <property type="evidence" value="ECO:0007669"/>
    <property type="project" value="InterPro"/>
</dbReference>
<dbReference type="InterPro" id="IPR048254">
    <property type="entry name" value="CDP_ALCOHOL_P_TRANSF_CS"/>
</dbReference>
<keyword evidence="1 2" id="KW-0808">Transferase</keyword>
<keyword evidence="5" id="KW-1185">Reference proteome</keyword>
<dbReference type="InterPro" id="IPR000462">
    <property type="entry name" value="CDP-OH_P_trans"/>
</dbReference>
<keyword evidence="3" id="KW-1133">Transmembrane helix</keyword>
<dbReference type="Gene3D" id="1.20.120.1760">
    <property type="match status" value="1"/>
</dbReference>
<comment type="caution">
    <text evidence="4">The sequence shown here is derived from an EMBL/GenBank/DDBJ whole genome shotgun (WGS) entry which is preliminary data.</text>
</comment>
<name>A0A6M1LCF2_9ACTN</name>
<evidence type="ECO:0000256" key="3">
    <source>
        <dbReference type="SAM" id="Phobius"/>
    </source>
</evidence>
<reference evidence="4 5" key="1">
    <citation type="submission" date="2020-02" db="EMBL/GenBank/DDBJ databases">
        <title>Draft Genome Sequence of Verrucosispora sp. Strain CWR15, Isolated from Gulf of Mexico Sponge.</title>
        <authorList>
            <person name="Kennedy S.J."/>
            <person name="Cella E."/>
            <person name="Azarian T."/>
            <person name="Baker B.J."/>
            <person name="Shaw L.N."/>
        </authorList>
    </citation>
    <scope>NUCLEOTIDE SEQUENCE [LARGE SCALE GENOMIC DNA]</scope>
    <source>
        <strain evidence="4 5">CWR15</strain>
    </source>
</reference>
<dbReference type="GO" id="GO:0008654">
    <property type="term" value="P:phospholipid biosynthetic process"/>
    <property type="evidence" value="ECO:0007669"/>
    <property type="project" value="InterPro"/>
</dbReference>
<dbReference type="AlphaFoldDB" id="A0A6M1LCF2"/>
<evidence type="ECO:0000313" key="4">
    <source>
        <dbReference type="EMBL" id="NGM15946.1"/>
    </source>
</evidence>
<keyword evidence="3" id="KW-0472">Membrane</keyword>
<accession>A0A6M1LCF2</accession>
<evidence type="ECO:0000256" key="1">
    <source>
        <dbReference type="ARBA" id="ARBA00022679"/>
    </source>
</evidence>
<feature type="transmembrane region" description="Helical" evidence="3">
    <location>
        <begin position="182"/>
        <end position="215"/>
    </location>
</feature>
<dbReference type="GO" id="GO:0016020">
    <property type="term" value="C:membrane"/>
    <property type="evidence" value="ECO:0007669"/>
    <property type="project" value="InterPro"/>
</dbReference>